<name>B9S6J8_RICCO</name>
<dbReference type="Proteomes" id="UP000008311">
    <property type="component" value="Unassembled WGS sequence"/>
</dbReference>
<gene>
    <name evidence="1" type="ORF">RCOM_1090150</name>
</gene>
<dbReference type="EMBL" id="EQ973880">
    <property type="protein sequence ID" value="EEF40766.1"/>
    <property type="molecule type" value="Genomic_DNA"/>
</dbReference>
<reference evidence="2" key="1">
    <citation type="journal article" date="2010" name="Nat. Biotechnol.">
        <title>Draft genome sequence of the oilseed species Ricinus communis.</title>
        <authorList>
            <person name="Chan A.P."/>
            <person name="Crabtree J."/>
            <person name="Zhao Q."/>
            <person name="Lorenzi H."/>
            <person name="Orvis J."/>
            <person name="Puiu D."/>
            <person name="Melake-Berhan A."/>
            <person name="Jones K.M."/>
            <person name="Redman J."/>
            <person name="Chen G."/>
            <person name="Cahoon E.B."/>
            <person name="Gedil M."/>
            <person name="Stanke M."/>
            <person name="Haas B.J."/>
            <person name="Wortman J.R."/>
            <person name="Fraser-Liggett C.M."/>
            <person name="Ravel J."/>
            <person name="Rabinowicz P.D."/>
        </authorList>
    </citation>
    <scope>NUCLEOTIDE SEQUENCE [LARGE SCALE GENOMIC DNA]</scope>
    <source>
        <strain evidence="2">cv. Hale</strain>
    </source>
</reference>
<evidence type="ECO:0000313" key="2">
    <source>
        <dbReference type="Proteomes" id="UP000008311"/>
    </source>
</evidence>
<evidence type="ECO:0000313" key="1">
    <source>
        <dbReference type="EMBL" id="EEF40766.1"/>
    </source>
</evidence>
<organism evidence="1 2">
    <name type="scientific">Ricinus communis</name>
    <name type="common">Castor bean</name>
    <dbReference type="NCBI Taxonomy" id="3988"/>
    <lineage>
        <taxon>Eukaryota</taxon>
        <taxon>Viridiplantae</taxon>
        <taxon>Streptophyta</taxon>
        <taxon>Embryophyta</taxon>
        <taxon>Tracheophyta</taxon>
        <taxon>Spermatophyta</taxon>
        <taxon>Magnoliopsida</taxon>
        <taxon>eudicotyledons</taxon>
        <taxon>Gunneridae</taxon>
        <taxon>Pentapetalae</taxon>
        <taxon>rosids</taxon>
        <taxon>fabids</taxon>
        <taxon>Malpighiales</taxon>
        <taxon>Euphorbiaceae</taxon>
        <taxon>Acalyphoideae</taxon>
        <taxon>Acalypheae</taxon>
        <taxon>Ricinus</taxon>
    </lineage>
</organism>
<dbReference type="InParanoid" id="B9S6J8"/>
<dbReference type="AlphaFoldDB" id="B9S6J8"/>
<sequence>MGHSVSESPKPKIKPTYSNFAMSIKILARRNLPKQGPDFTLSTLCISPISDPNYLAILSFI</sequence>
<keyword evidence="2" id="KW-1185">Reference proteome</keyword>
<accession>B9S6J8</accession>
<protein>
    <submittedName>
        <fullName evidence="1">Uncharacterized protein</fullName>
    </submittedName>
</protein>
<proteinExistence type="predicted"/>